<dbReference type="PANTHER" id="PTHR46391:SF13">
    <property type="entry name" value="ACTIVATOR OF SPOMIN LUC3"/>
    <property type="match status" value="1"/>
</dbReference>
<keyword evidence="1" id="KW-0805">Transcription regulation</keyword>
<dbReference type="EMBL" id="JAMSHJ010000005">
    <property type="protein sequence ID" value="KAI5408604.1"/>
    <property type="molecule type" value="Genomic_DNA"/>
</dbReference>
<dbReference type="PANTHER" id="PTHR46391">
    <property type="entry name" value="BASIC LEUCINE ZIPPER 34"/>
    <property type="match status" value="1"/>
</dbReference>
<feature type="coiled-coil region" evidence="4">
    <location>
        <begin position="41"/>
        <end position="82"/>
    </location>
</feature>
<sequence length="177" mass="20473">MEEPVVCLLLEDVPHLRVKFSSGWVDGELVLANGVSGHVPRRKQAQYIDDLEIKVNEIEAEIANLKQQVELKLNEKHSLLMERESLMGQVAIFQEKILVNDAELEERKVEVKKLREQELQMLTNVQPMSNDLNSNYHQEPSQTWTPTELVPDEEEMEANIMELMKMPENPNLNDLFP</sequence>
<dbReference type="Gramene" id="Psat05G0444400-T2">
    <property type="protein sequence ID" value="KAI5408604.1"/>
    <property type="gene ID" value="KIW84_054444"/>
</dbReference>
<dbReference type="GO" id="GO:0005634">
    <property type="term" value="C:nucleus"/>
    <property type="evidence" value="ECO:0007669"/>
    <property type="project" value="TreeGrafter"/>
</dbReference>
<dbReference type="AlphaFoldDB" id="A0A9D4WVC0"/>
<keyword evidence="4" id="KW-0175">Coiled coil</keyword>
<evidence type="ECO:0000256" key="1">
    <source>
        <dbReference type="ARBA" id="ARBA00023015"/>
    </source>
</evidence>
<dbReference type="Proteomes" id="UP001058974">
    <property type="component" value="Chromosome 5"/>
</dbReference>
<comment type="caution">
    <text evidence="5">The sequence shown here is derived from an EMBL/GenBank/DDBJ whole genome shotgun (WGS) entry which is preliminary data.</text>
</comment>
<evidence type="ECO:0000313" key="5">
    <source>
        <dbReference type="EMBL" id="KAI5408604.1"/>
    </source>
</evidence>
<accession>A0A9D4WVC0</accession>
<evidence type="ECO:0000256" key="3">
    <source>
        <dbReference type="ARBA" id="ARBA00023242"/>
    </source>
</evidence>
<evidence type="ECO:0000256" key="2">
    <source>
        <dbReference type="ARBA" id="ARBA00023163"/>
    </source>
</evidence>
<keyword evidence="2" id="KW-0804">Transcription</keyword>
<evidence type="ECO:0000313" key="6">
    <source>
        <dbReference type="Proteomes" id="UP001058974"/>
    </source>
</evidence>
<name>A0A9D4WVC0_PEA</name>
<evidence type="ECO:0000256" key="4">
    <source>
        <dbReference type="SAM" id="Coils"/>
    </source>
</evidence>
<protein>
    <submittedName>
        <fullName evidence="5">Uncharacterized protein</fullName>
    </submittedName>
</protein>
<keyword evidence="6" id="KW-1185">Reference proteome</keyword>
<keyword evidence="3" id="KW-0539">Nucleus</keyword>
<dbReference type="GO" id="GO:0003677">
    <property type="term" value="F:DNA binding"/>
    <property type="evidence" value="ECO:0007669"/>
    <property type="project" value="TreeGrafter"/>
</dbReference>
<dbReference type="GO" id="GO:0045893">
    <property type="term" value="P:positive regulation of DNA-templated transcription"/>
    <property type="evidence" value="ECO:0007669"/>
    <property type="project" value="TreeGrafter"/>
</dbReference>
<organism evidence="5 6">
    <name type="scientific">Pisum sativum</name>
    <name type="common">Garden pea</name>
    <name type="synonym">Lathyrus oleraceus</name>
    <dbReference type="NCBI Taxonomy" id="3888"/>
    <lineage>
        <taxon>Eukaryota</taxon>
        <taxon>Viridiplantae</taxon>
        <taxon>Streptophyta</taxon>
        <taxon>Embryophyta</taxon>
        <taxon>Tracheophyta</taxon>
        <taxon>Spermatophyta</taxon>
        <taxon>Magnoliopsida</taxon>
        <taxon>eudicotyledons</taxon>
        <taxon>Gunneridae</taxon>
        <taxon>Pentapetalae</taxon>
        <taxon>rosids</taxon>
        <taxon>fabids</taxon>
        <taxon>Fabales</taxon>
        <taxon>Fabaceae</taxon>
        <taxon>Papilionoideae</taxon>
        <taxon>50 kb inversion clade</taxon>
        <taxon>NPAAA clade</taxon>
        <taxon>Hologalegina</taxon>
        <taxon>IRL clade</taxon>
        <taxon>Fabeae</taxon>
        <taxon>Lathyrus</taxon>
    </lineage>
</organism>
<reference evidence="5 6" key="1">
    <citation type="journal article" date="2022" name="Nat. Genet.">
        <title>Improved pea reference genome and pan-genome highlight genomic features and evolutionary characteristics.</title>
        <authorList>
            <person name="Yang T."/>
            <person name="Liu R."/>
            <person name="Luo Y."/>
            <person name="Hu S."/>
            <person name="Wang D."/>
            <person name="Wang C."/>
            <person name="Pandey M.K."/>
            <person name="Ge S."/>
            <person name="Xu Q."/>
            <person name="Li N."/>
            <person name="Li G."/>
            <person name="Huang Y."/>
            <person name="Saxena R.K."/>
            <person name="Ji Y."/>
            <person name="Li M."/>
            <person name="Yan X."/>
            <person name="He Y."/>
            <person name="Liu Y."/>
            <person name="Wang X."/>
            <person name="Xiang C."/>
            <person name="Varshney R.K."/>
            <person name="Ding H."/>
            <person name="Gao S."/>
            <person name="Zong X."/>
        </authorList>
    </citation>
    <scope>NUCLEOTIDE SEQUENCE [LARGE SCALE GENOMIC DNA]</scope>
    <source>
        <strain evidence="5 6">cv. Zhongwan 6</strain>
    </source>
</reference>
<proteinExistence type="predicted"/>
<dbReference type="InterPro" id="IPR052483">
    <property type="entry name" value="bZIP_transcription_regulators"/>
</dbReference>
<gene>
    <name evidence="5" type="ORF">KIW84_054444</name>
</gene>